<dbReference type="EMBL" id="CAJPWZ010002726">
    <property type="protein sequence ID" value="CAG2244085.1"/>
    <property type="molecule type" value="Genomic_DNA"/>
</dbReference>
<keyword evidence="2" id="KW-1185">Reference proteome</keyword>
<evidence type="ECO:0000313" key="2">
    <source>
        <dbReference type="Proteomes" id="UP000683360"/>
    </source>
</evidence>
<gene>
    <name evidence="1" type="ORF">MEDL_56176</name>
</gene>
<organism evidence="1 2">
    <name type="scientific">Mytilus edulis</name>
    <name type="common">Blue mussel</name>
    <dbReference type="NCBI Taxonomy" id="6550"/>
    <lineage>
        <taxon>Eukaryota</taxon>
        <taxon>Metazoa</taxon>
        <taxon>Spiralia</taxon>
        <taxon>Lophotrochozoa</taxon>
        <taxon>Mollusca</taxon>
        <taxon>Bivalvia</taxon>
        <taxon>Autobranchia</taxon>
        <taxon>Pteriomorphia</taxon>
        <taxon>Mytilida</taxon>
        <taxon>Mytiloidea</taxon>
        <taxon>Mytilidae</taxon>
        <taxon>Mytilinae</taxon>
        <taxon>Mytilus</taxon>
    </lineage>
</organism>
<sequence>MASLYNLLYKYSSNATSKYWGIPEDTWKKIVNTQFKKGECDGKHAKLIMIEDLENIQDYLTIQPDDYEESYKAILSVEVISSYSPCYPCAQALCKVKKKQDEKVKQIKTRNKDPGTVREDFSALSSTTEIEAEETIKLKITFSTFYKHLEYFISGLRENMVAAGLHVAPETPEESERRQRERDDWKILQYLEGLVTLERMHAAVQTMEEDLRKINYFNQLK</sequence>
<dbReference type="AlphaFoldDB" id="A0A8S3UE28"/>
<comment type="caution">
    <text evidence="1">The sequence shown here is derived from an EMBL/GenBank/DDBJ whole genome shotgun (WGS) entry which is preliminary data.</text>
</comment>
<dbReference type="OrthoDB" id="5956704at2759"/>
<evidence type="ECO:0000313" key="1">
    <source>
        <dbReference type="EMBL" id="CAG2244085.1"/>
    </source>
</evidence>
<accession>A0A8S3UE28</accession>
<name>A0A8S3UE28_MYTED</name>
<dbReference type="Gene3D" id="3.40.140.10">
    <property type="entry name" value="Cytidine Deaminase, domain 2"/>
    <property type="match status" value="1"/>
</dbReference>
<proteinExistence type="predicted"/>
<dbReference type="Proteomes" id="UP000683360">
    <property type="component" value="Unassembled WGS sequence"/>
</dbReference>
<reference evidence="1" key="1">
    <citation type="submission" date="2021-03" db="EMBL/GenBank/DDBJ databases">
        <authorList>
            <person name="Bekaert M."/>
        </authorList>
    </citation>
    <scope>NUCLEOTIDE SEQUENCE</scope>
</reference>
<protein>
    <submittedName>
        <fullName evidence="1">Uncharacterized protein</fullName>
    </submittedName>
</protein>